<dbReference type="EMBL" id="CP002154">
    <property type="protein sequence ID" value="ADM41275.1"/>
    <property type="molecule type" value="Genomic_DNA"/>
</dbReference>
<sequence>MEQTLAGVVVLDLTRVLAGPFCSMLLADMGADVIKVELPEKGDDSRSFAPFVNGESAYYMNLNRNKQGMTLNLKSEQGRALFLRLAARADIVLENFRPGTMEKLGLGYARLREVNPRLVYGCVSGFGHYGPYAARAGYDIIGQAMGGMMSTTGWPDGEPTRCGTAIADVLAGLFMSTGVLAAHHRAQHTGEGQKVDVALVDSVVAGMEIINQIYLVDGVVPGRNGNRYESIYPYDAFRCLDGSLVIGAGNDKLYHALCHLMAQPALIDDPRFVTNPLRIRHSAELKAIVEAWLADQPLDRAIERLLAVGIPAGPINTIDRVVQDPHIAGARRMFVDMQHPRAGKVTITGNPIKLSADEYCAPQASPALGEHSFAILQKYLGIDAAQFQVLQQAGAL</sequence>
<organism evidence="2 3">
    <name type="scientific">Edwardsiella tarda (strain FL6-60)</name>
    <dbReference type="NCBI Taxonomy" id="718251"/>
    <lineage>
        <taxon>Bacteria</taxon>
        <taxon>Pseudomonadati</taxon>
        <taxon>Pseudomonadota</taxon>
        <taxon>Gammaproteobacteria</taxon>
        <taxon>Enterobacterales</taxon>
        <taxon>Hafniaceae</taxon>
        <taxon>Edwardsiella</taxon>
    </lineage>
</organism>
<name>A0A0H3DRS7_EDWTF</name>
<keyword evidence="3" id="KW-1185">Reference proteome</keyword>
<dbReference type="Proteomes" id="UP000002230">
    <property type="component" value="Chromosome"/>
</dbReference>
<dbReference type="Pfam" id="PF02515">
    <property type="entry name" value="CoA_transf_3"/>
    <property type="match status" value="1"/>
</dbReference>
<dbReference type="KEGG" id="etd:ETAF_1160"/>
<proteinExistence type="predicted"/>
<keyword evidence="1 2" id="KW-0808">Transferase</keyword>
<dbReference type="InterPro" id="IPR023606">
    <property type="entry name" value="CoA-Trfase_III_dom_1_sf"/>
</dbReference>
<dbReference type="PANTHER" id="PTHR48207">
    <property type="entry name" value="SUCCINATE--HYDROXYMETHYLGLUTARATE COA-TRANSFERASE"/>
    <property type="match status" value="1"/>
</dbReference>
<evidence type="ECO:0000313" key="2">
    <source>
        <dbReference type="EMBL" id="ADM41275.1"/>
    </source>
</evidence>
<dbReference type="EC" id="2.8.3.16" evidence="2"/>
<dbReference type="InterPro" id="IPR003673">
    <property type="entry name" value="CoA-Trfase_fam_III"/>
</dbReference>
<dbReference type="Gene3D" id="3.40.50.10540">
    <property type="entry name" value="Crotonobetainyl-coa:carnitine coa-transferase, domain 1"/>
    <property type="match status" value="1"/>
</dbReference>
<dbReference type="Gene3D" id="3.30.1540.10">
    <property type="entry name" value="formyl-coa transferase, domain 3"/>
    <property type="match status" value="1"/>
</dbReference>
<accession>A0A0H3DRS7</accession>
<reference evidence="2 3" key="2">
    <citation type="journal article" date="2011" name="BMC Immunol.">
        <title>Comparison of static immersion and intravenous injection systems for exposure of zebrafish embryos to the natural pathogen Edwardsiella tarda.</title>
        <authorList>
            <person name="van Soest J.J."/>
            <person name="Stockhammer O.W."/>
            <person name="Ordas A."/>
            <person name="Bloemberg G.V."/>
            <person name="Spaink H.P."/>
            <person name="Meijer A.H."/>
        </authorList>
    </citation>
    <scope>NUCLEOTIDE SEQUENCE [LARGE SCALE GENOMIC DNA]</scope>
    <source>
        <strain evidence="2 3">FL6-60</strain>
    </source>
</reference>
<dbReference type="GO" id="GO:0033608">
    <property type="term" value="F:formyl-CoA transferase activity"/>
    <property type="evidence" value="ECO:0007669"/>
    <property type="project" value="UniProtKB-EC"/>
</dbReference>
<dbReference type="SUPFAM" id="SSF89796">
    <property type="entry name" value="CoA-transferase family III (CaiB/BaiF)"/>
    <property type="match status" value="1"/>
</dbReference>
<dbReference type="PATRIC" id="fig|718251.5.peg.1196"/>
<gene>
    <name evidence="2" type="ordered locus">ETAF_1160</name>
</gene>
<dbReference type="HOGENOM" id="CLU_033975_0_0_6"/>
<protein>
    <submittedName>
        <fullName evidence="2">Formyl-CoA transferase</fullName>
        <ecNumber evidence="2">2.8.3.16</ecNumber>
    </submittedName>
</protein>
<evidence type="ECO:0000313" key="3">
    <source>
        <dbReference type="Proteomes" id="UP000002230"/>
    </source>
</evidence>
<dbReference type="AlphaFoldDB" id="A0A0H3DRS7"/>
<evidence type="ECO:0000256" key="1">
    <source>
        <dbReference type="ARBA" id="ARBA00022679"/>
    </source>
</evidence>
<dbReference type="InterPro" id="IPR044855">
    <property type="entry name" value="CoA-Trfase_III_dom3_sf"/>
</dbReference>
<reference evidence="3" key="1">
    <citation type="submission" date="2010-08" db="EMBL/GenBank/DDBJ databases">
        <title>Genome comparisons of Edwardsiella bacteria analysed using deep sequencing technology.</title>
        <authorList>
            <person name="van Soest J.J."/>
            <person name="Henkel C.V."/>
            <person name="Jansen H.J."/>
            <person name="van den Hondel C.A.M.J.J."/>
            <person name="Bloemberg G.V."/>
            <person name="Meijer A.H."/>
            <person name="Spaink H.P."/>
        </authorList>
    </citation>
    <scope>NUCLEOTIDE SEQUENCE [LARGE SCALE GENOMIC DNA]</scope>
    <source>
        <strain evidence="3">FL6-60</strain>
    </source>
</reference>
<dbReference type="PANTHER" id="PTHR48207:SF3">
    <property type="entry name" value="SUCCINATE--HYDROXYMETHYLGLUTARATE COA-TRANSFERASE"/>
    <property type="match status" value="1"/>
</dbReference>
<dbReference type="InterPro" id="IPR050483">
    <property type="entry name" value="CoA-transferase_III_domain"/>
</dbReference>